<organism evidence="2 3">
    <name type="scientific">Ollibium composti</name>
    <dbReference type="NCBI Taxonomy" id="2675109"/>
    <lineage>
        <taxon>Bacteria</taxon>
        <taxon>Pseudomonadati</taxon>
        <taxon>Pseudomonadota</taxon>
        <taxon>Alphaproteobacteria</taxon>
        <taxon>Hyphomicrobiales</taxon>
        <taxon>Phyllobacteriaceae</taxon>
        <taxon>Ollibium</taxon>
    </lineage>
</organism>
<sequence>MNRNSIAAFVSIAMLAAFGLVPVRAAEPTAAQRMSEAGPERQSLEKQTGTWDVVASIWPAPGAQPIVSRGIVAERKMIGSILQETMHPGPGSQTPAFTRLDYLDFDRVEGRWKYVSMDTRFPVSIMPAASFGPAEHGRIDVHFTPQGFVGFGPEVEGRFMVSDMAISSPDADHALKEQHVLMADGTGKSWLFVRYEYTRRH</sequence>
<dbReference type="EMBL" id="SSNY01000007">
    <property type="protein sequence ID" value="THF56762.1"/>
    <property type="molecule type" value="Genomic_DNA"/>
</dbReference>
<name>A0ABY2Q5T7_9HYPH</name>
<feature type="chain" id="PRO_5046171162" evidence="1">
    <location>
        <begin position="26"/>
        <end position="201"/>
    </location>
</feature>
<evidence type="ECO:0000313" key="3">
    <source>
        <dbReference type="Proteomes" id="UP000306441"/>
    </source>
</evidence>
<evidence type="ECO:0000313" key="2">
    <source>
        <dbReference type="EMBL" id="THF56762.1"/>
    </source>
</evidence>
<reference evidence="2 3" key="1">
    <citation type="submission" date="2019-04" db="EMBL/GenBank/DDBJ databases">
        <title>Mesorhizobium composti sp. nov., isolated from compost.</title>
        <authorList>
            <person name="Lin S.-Y."/>
            <person name="Hameed A."/>
            <person name="Hsieh Y.-T."/>
            <person name="Young C.-C."/>
        </authorList>
    </citation>
    <scope>NUCLEOTIDE SEQUENCE [LARGE SCALE GENOMIC DNA]</scope>
    <source>
        <strain evidence="2 3">CC-YTH430</strain>
    </source>
</reference>
<gene>
    <name evidence="2" type="ORF">E6C48_13770</name>
</gene>
<dbReference type="Pfam" id="PF07617">
    <property type="entry name" value="DUF1579"/>
    <property type="match status" value="1"/>
</dbReference>
<evidence type="ECO:0000256" key="1">
    <source>
        <dbReference type="SAM" id="SignalP"/>
    </source>
</evidence>
<dbReference type="Proteomes" id="UP000306441">
    <property type="component" value="Unassembled WGS sequence"/>
</dbReference>
<keyword evidence="1" id="KW-0732">Signal</keyword>
<dbReference type="RefSeq" id="WP_136358117.1">
    <property type="nucleotide sequence ID" value="NZ_SSNY01000007.1"/>
</dbReference>
<feature type="signal peptide" evidence="1">
    <location>
        <begin position="1"/>
        <end position="25"/>
    </location>
</feature>
<accession>A0ABY2Q5T7</accession>
<dbReference type="InterPro" id="IPR011473">
    <property type="entry name" value="DUF1579"/>
</dbReference>
<protein>
    <submittedName>
        <fullName evidence="2">DUF1579 domain-containing protein</fullName>
    </submittedName>
</protein>
<keyword evidence="3" id="KW-1185">Reference proteome</keyword>
<proteinExistence type="predicted"/>
<comment type="caution">
    <text evidence="2">The sequence shown here is derived from an EMBL/GenBank/DDBJ whole genome shotgun (WGS) entry which is preliminary data.</text>
</comment>